<dbReference type="InterPro" id="IPR039426">
    <property type="entry name" value="TonB-dep_rcpt-like"/>
</dbReference>
<comment type="subcellular location">
    <subcellularLocation>
        <location evidence="1 8">Cell outer membrane</location>
        <topology evidence="1 8">Multi-pass membrane protein</topology>
    </subcellularLocation>
</comment>
<keyword evidence="14" id="KW-1185">Reference proteome</keyword>
<dbReference type="PROSITE" id="PS52016">
    <property type="entry name" value="TONB_DEPENDENT_REC_3"/>
    <property type="match status" value="1"/>
</dbReference>
<feature type="signal peptide" evidence="10">
    <location>
        <begin position="1"/>
        <end position="29"/>
    </location>
</feature>
<dbReference type="Gene3D" id="2.170.130.10">
    <property type="entry name" value="TonB-dependent receptor, plug domain"/>
    <property type="match status" value="1"/>
</dbReference>
<evidence type="ECO:0000256" key="10">
    <source>
        <dbReference type="SAM" id="SignalP"/>
    </source>
</evidence>
<dbReference type="Proteomes" id="UP000289821">
    <property type="component" value="Unassembled WGS sequence"/>
</dbReference>
<sequence>MRQKILRFKSILICSFLFALIAFPSNGFAGEKTGIQQTISGTVTTAGDNMPLPGVTVIEKGTSNGTTTDFDGNYEITVGSDAVLVFSYVGMKTIELPVNGQTTLDASLEENMGVLDEIVVVGYGSQKRSDVTGSVSSVPEERLENLPVTNVTQAIQGTTAGLNISQGSSVPGSTGSIQVRGINSITGSTSPFIVLDGIPFTGTLNDINTRDIKSIQILKDASAVAIYGTRGSNGVILIQTKRGVNGDPVINYSTYGAIEEFANVLKPLGPDAYVQKYADFFSQNNPGATQDRILENQSEIDNYDAGITTDWFDVATRSGIIQEHNLSIRGGSEKTKYFISGGYLDQKGVIKGYDYQKLTLRSNIDVQLTDYLKVGLNAFFANNNFDGGRANLLLATAMSPYSVPYNESGELIINPMLPELLYANPLLGLKTDRVERERTLSGNVFAEITPAFAEGLSYRVNASYTFNPYLYRNYTGRAANDNRGTANVGGDEEKVWIVENILKYSKSFGKHNFDLTGLYSAQANEFFRESLTGVGFVNDQLSFNNIGAAETITGGSYSSRSTLVSQMGRLNYNYDSKYLFTVTVRRDGYSAFGSNTSKYGVFPSAALGWNIHKETFMENADAIDNLKLRFSIGETGNRGVGINQTQTRAGTLLYPFGGQSYTGTFIAGLGNPNLKWETTVSGNLGVDFGLWNNRINGSLEAYKSRTEDLLLNRSIPALTGTTSIIENIGAVENRGFEFSINSTNIDTGDFRWESNVNFSTYKNEIIDLYGDGKDDIPSRWFIGKSLGAIYDYNMVGVWQEGEDTGSFNANPGDLKFEDINGDGVIEPENDRVYLGTSLPKWTGGLTNTFTYKNFDLSFFIQTVQGVLKGNPDINYGDELARRNTPAAVGYWTPENQSNEFPSLIYRNTLGYGYPRDASYVRLKDARFSYRFPAEKIEKFGLTNLMLYVAGRNLYTWTDWIGWDPESDQSYRGSGNWTNNYPVVRTFSIGLNVSL</sequence>
<keyword evidence="2 8" id="KW-0813">Transport</keyword>
<dbReference type="GO" id="GO:0009279">
    <property type="term" value="C:cell outer membrane"/>
    <property type="evidence" value="ECO:0007669"/>
    <property type="project" value="UniProtKB-SubCell"/>
</dbReference>
<dbReference type="EMBL" id="QOVI01000003">
    <property type="protein sequence ID" value="RXG15585.1"/>
    <property type="molecule type" value="Genomic_DNA"/>
</dbReference>
<feature type="domain" description="TonB-dependent receptor plug" evidence="12">
    <location>
        <begin position="128"/>
        <end position="235"/>
    </location>
</feature>
<protein>
    <submittedName>
        <fullName evidence="13">TonB-linked SusC/RagA family outer membrane protein</fullName>
    </submittedName>
</protein>
<keyword evidence="6 8" id="KW-0472">Membrane</keyword>
<dbReference type="InterPro" id="IPR037066">
    <property type="entry name" value="Plug_dom_sf"/>
</dbReference>
<comment type="caution">
    <text evidence="13">The sequence shown here is derived from an EMBL/GenBank/DDBJ whole genome shotgun (WGS) entry which is preliminary data.</text>
</comment>
<evidence type="ECO:0000256" key="9">
    <source>
        <dbReference type="RuleBase" id="RU003357"/>
    </source>
</evidence>
<dbReference type="InterPro" id="IPR012910">
    <property type="entry name" value="Plug_dom"/>
</dbReference>
<keyword evidence="5 9" id="KW-0798">TonB box</keyword>
<dbReference type="Pfam" id="PF00593">
    <property type="entry name" value="TonB_dep_Rec_b-barrel"/>
    <property type="match status" value="1"/>
</dbReference>
<dbReference type="SUPFAM" id="SSF56935">
    <property type="entry name" value="Porins"/>
    <property type="match status" value="1"/>
</dbReference>
<evidence type="ECO:0000256" key="4">
    <source>
        <dbReference type="ARBA" id="ARBA00022692"/>
    </source>
</evidence>
<dbReference type="Gene3D" id="2.40.170.20">
    <property type="entry name" value="TonB-dependent receptor, beta-barrel domain"/>
    <property type="match status" value="1"/>
</dbReference>
<dbReference type="InterPro" id="IPR000531">
    <property type="entry name" value="Beta-barrel_TonB"/>
</dbReference>
<keyword evidence="10" id="KW-0732">Signal</keyword>
<evidence type="ECO:0000256" key="3">
    <source>
        <dbReference type="ARBA" id="ARBA00022452"/>
    </source>
</evidence>
<keyword evidence="4 8" id="KW-0812">Transmembrane</keyword>
<dbReference type="InterPro" id="IPR008969">
    <property type="entry name" value="CarboxyPept-like_regulatory"/>
</dbReference>
<dbReference type="AlphaFoldDB" id="A0A4Q0NV75"/>
<evidence type="ECO:0000256" key="8">
    <source>
        <dbReference type="PROSITE-ProRule" id="PRU01360"/>
    </source>
</evidence>
<evidence type="ECO:0000259" key="11">
    <source>
        <dbReference type="Pfam" id="PF00593"/>
    </source>
</evidence>
<evidence type="ECO:0000256" key="6">
    <source>
        <dbReference type="ARBA" id="ARBA00023136"/>
    </source>
</evidence>
<feature type="chain" id="PRO_5020576838" evidence="10">
    <location>
        <begin position="30"/>
        <end position="994"/>
    </location>
</feature>
<evidence type="ECO:0000256" key="7">
    <source>
        <dbReference type="ARBA" id="ARBA00023237"/>
    </source>
</evidence>
<proteinExistence type="inferred from homology"/>
<dbReference type="Gene3D" id="2.60.40.1120">
    <property type="entry name" value="Carboxypeptidase-like, regulatory domain"/>
    <property type="match status" value="1"/>
</dbReference>
<dbReference type="InterPro" id="IPR036942">
    <property type="entry name" value="Beta-barrel_TonB_sf"/>
</dbReference>
<evidence type="ECO:0000256" key="5">
    <source>
        <dbReference type="ARBA" id="ARBA00023077"/>
    </source>
</evidence>
<dbReference type="Pfam" id="PF07715">
    <property type="entry name" value="Plug"/>
    <property type="match status" value="1"/>
</dbReference>
<dbReference type="InterPro" id="IPR023997">
    <property type="entry name" value="TonB-dep_OMP_SusC/RagA_CS"/>
</dbReference>
<dbReference type="RefSeq" id="WP_128761146.1">
    <property type="nucleotide sequence ID" value="NZ_QOVI01000003.1"/>
</dbReference>
<evidence type="ECO:0000313" key="14">
    <source>
        <dbReference type="Proteomes" id="UP000289821"/>
    </source>
</evidence>
<dbReference type="NCBIfam" id="TIGR04056">
    <property type="entry name" value="OMP_RagA_SusC"/>
    <property type="match status" value="1"/>
</dbReference>
<name>A0A4Q0NV75_9FLAO</name>
<organism evidence="13 14">
    <name type="scientific">Leeuwenhoekiella aestuarii</name>
    <dbReference type="NCBI Taxonomy" id="2249426"/>
    <lineage>
        <taxon>Bacteria</taxon>
        <taxon>Pseudomonadati</taxon>
        <taxon>Bacteroidota</taxon>
        <taxon>Flavobacteriia</taxon>
        <taxon>Flavobacteriales</taxon>
        <taxon>Flavobacteriaceae</taxon>
        <taxon>Leeuwenhoekiella</taxon>
    </lineage>
</organism>
<evidence type="ECO:0000256" key="1">
    <source>
        <dbReference type="ARBA" id="ARBA00004571"/>
    </source>
</evidence>
<dbReference type="SUPFAM" id="SSF49464">
    <property type="entry name" value="Carboxypeptidase regulatory domain-like"/>
    <property type="match status" value="1"/>
</dbReference>
<evidence type="ECO:0000259" key="12">
    <source>
        <dbReference type="Pfam" id="PF07715"/>
    </source>
</evidence>
<evidence type="ECO:0000313" key="13">
    <source>
        <dbReference type="EMBL" id="RXG15585.1"/>
    </source>
</evidence>
<feature type="domain" description="TonB-dependent receptor-like beta-barrel" evidence="11">
    <location>
        <begin position="455"/>
        <end position="953"/>
    </location>
</feature>
<evidence type="ECO:0000256" key="2">
    <source>
        <dbReference type="ARBA" id="ARBA00022448"/>
    </source>
</evidence>
<reference evidence="13 14" key="1">
    <citation type="submission" date="2018-07" db="EMBL/GenBank/DDBJ databases">
        <title>Leeuwenhoekiella genomics.</title>
        <authorList>
            <person name="Tahon G."/>
            <person name="Willems A."/>
        </authorList>
    </citation>
    <scope>NUCLEOTIDE SEQUENCE [LARGE SCALE GENOMIC DNA]</scope>
    <source>
        <strain evidence="13 14">R-50232</strain>
    </source>
</reference>
<dbReference type="Pfam" id="PF13715">
    <property type="entry name" value="CarbopepD_reg_2"/>
    <property type="match status" value="1"/>
</dbReference>
<accession>A0A4Q0NV75</accession>
<dbReference type="OrthoDB" id="9768177at2"/>
<keyword evidence="3 8" id="KW-1134">Transmembrane beta strand</keyword>
<dbReference type="InterPro" id="IPR023996">
    <property type="entry name" value="TonB-dep_OMP_SusC/RagA"/>
</dbReference>
<dbReference type="NCBIfam" id="TIGR04057">
    <property type="entry name" value="SusC_RagA_signa"/>
    <property type="match status" value="1"/>
</dbReference>
<comment type="similarity">
    <text evidence="8 9">Belongs to the TonB-dependent receptor family.</text>
</comment>
<keyword evidence="7 8" id="KW-0998">Cell outer membrane</keyword>
<gene>
    <name evidence="13" type="ORF">DSM04_103474</name>
</gene>